<feature type="compositionally biased region" description="Basic and acidic residues" evidence="2">
    <location>
        <begin position="20"/>
        <end position="30"/>
    </location>
</feature>
<feature type="region of interest" description="Disordered" evidence="2">
    <location>
        <begin position="1"/>
        <end position="72"/>
    </location>
</feature>
<feature type="coiled-coil region" evidence="1">
    <location>
        <begin position="108"/>
        <end position="142"/>
    </location>
</feature>
<keyword evidence="4" id="KW-1185">Reference proteome</keyword>
<keyword evidence="1" id="KW-0175">Coiled coil</keyword>
<feature type="compositionally biased region" description="Basic and acidic residues" evidence="2">
    <location>
        <begin position="58"/>
        <end position="72"/>
    </location>
</feature>
<evidence type="ECO:0000256" key="1">
    <source>
        <dbReference type="SAM" id="Coils"/>
    </source>
</evidence>
<evidence type="ECO:0000256" key="2">
    <source>
        <dbReference type="SAM" id="MobiDB-lite"/>
    </source>
</evidence>
<feature type="compositionally biased region" description="Acidic residues" evidence="2">
    <location>
        <begin position="359"/>
        <end position="369"/>
    </location>
</feature>
<feature type="region of interest" description="Disordered" evidence="2">
    <location>
        <begin position="359"/>
        <end position="378"/>
    </location>
</feature>
<dbReference type="EMBL" id="JAHDYR010000069">
    <property type="protein sequence ID" value="KAG9389612.1"/>
    <property type="molecule type" value="Genomic_DNA"/>
</dbReference>
<evidence type="ECO:0000313" key="3">
    <source>
        <dbReference type="EMBL" id="KAG9389612.1"/>
    </source>
</evidence>
<dbReference type="Proteomes" id="UP000717585">
    <property type="component" value="Unassembled WGS sequence"/>
</dbReference>
<reference evidence="3" key="1">
    <citation type="submission" date="2021-05" db="EMBL/GenBank/DDBJ databases">
        <title>A free-living protist that lacks canonical eukaryotic 1 DNA replication and segregation systems.</title>
        <authorList>
            <person name="Salas-Leiva D.E."/>
            <person name="Tromer E.C."/>
            <person name="Curtis B.A."/>
            <person name="Jerlstrom-Hultqvist J."/>
            <person name="Kolisko M."/>
            <person name="Yi Z."/>
            <person name="Salas-Leiva J.S."/>
            <person name="Gallot-Lavallee L."/>
            <person name="Kops G.J.P.L."/>
            <person name="Archibald J.M."/>
            <person name="Simpson A.G.B."/>
            <person name="Roger A.J."/>
        </authorList>
    </citation>
    <scope>NUCLEOTIDE SEQUENCE</scope>
    <source>
        <strain evidence="3">BICM</strain>
    </source>
</reference>
<dbReference type="AlphaFoldDB" id="A0A8J6AZB5"/>
<comment type="caution">
    <text evidence="3">The sequence shown here is derived from an EMBL/GenBank/DDBJ whole genome shotgun (WGS) entry which is preliminary data.</text>
</comment>
<organism evidence="3 4">
    <name type="scientific">Carpediemonas membranifera</name>
    <dbReference type="NCBI Taxonomy" id="201153"/>
    <lineage>
        <taxon>Eukaryota</taxon>
        <taxon>Metamonada</taxon>
        <taxon>Carpediemonas-like organisms</taxon>
        <taxon>Carpediemonas</taxon>
    </lineage>
</organism>
<gene>
    <name evidence="3" type="ORF">J8273_8905</name>
</gene>
<accession>A0A8J6AZB5</accession>
<sequence>MSSDAMPPRTPMSVPPSPFDRTRAQNRIDHISATIRALQEDMQEEEQRTGPEWSRQSSDSKSDLERSLAAKDDMITTLKQTITDLESKAQAVDSSDEARGLERILEDMQDLESRHTKTVADRNRLRRRVSELEEELSGMSQRAINETLSVVSSDIKARDQYIAKLTSSLNTALEKFKAQRDSCMEWKAYAEDAVHARGEFEAEVETLRGNLSEAGQTILKLAAEIERLREQVTEAKKGEEEAKKEAEVAAKDKEELVKKQRVAEELHAKGMTAVADTEKELAEMQNKVDKFLDKLAEVRAENDELKELAKESDAMHAEEVQELLRKIRRLEAQCTVAQEDSTQRGRIAESAAVSKLLAEADEMQEDAEEMAGSFADVD</sequence>
<evidence type="ECO:0000313" key="4">
    <source>
        <dbReference type="Proteomes" id="UP000717585"/>
    </source>
</evidence>
<proteinExistence type="predicted"/>
<feature type="compositionally biased region" description="Pro residues" evidence="2">
    <location>
        <begin position="8"/>
        <end position="18"/>
    </location>
</feature>
<protein>
    <submittedName>
        <fullName evidence="3">Uncharacterized protein</fullName>
    </submittedName>
</protein>
<name>A0A8J6AZB5_9EUKA</name>